<accession>A0A0G0IC75</accession>
<dbReference type="NCBIfam" id="TIGR02937">
    <property type="entry name" value="sigma70-ECF"/>
    <property type="match status" value="1"/>
</dbReference>
<comment type="caution">
    <text evidence="8">The sequence shown here is derived from an EMBL/GenBank/DDBJ whole genome shotgun (WGS) entry which is preliminary data.</text>
</comment>
<keyword evidence="4" id="KW-0238">DNA-binding</keyword>
<dbReference type="PANTHER" id="PTHR43133">
    <property type="entry name" value="RNA POLYMERASE ECF-TYPE SIGMA FACTO"/>
    <property type="match status" value="1"/>
</dbReference>
<evidence type="ECO:0000313" key="8">
    <source>
        <dbReference type="EMBL" id="KKQ21844.1"/>
    </source>
</evidence>
<proteinExistence type="inferred from homology"/>
<keyword evidence="5" id="KW-0804">Transcription</keyword>
<dbReference type="SUPFAM" id="SSF88946">
    <property type="entry name" value="Sigma2 domain of RNA polymerase sigma factors"/>
    <property type="match status" value="1"/>
</dbReference>
<dbReference type="SUPFAM" id="SSF88659">
    <property type="entry name" value="Sigma3 and sigma4 domains of RNA polymerase sigma factors"/>
    <property type="match status" value="1"/>
</dbReference>
<evidence type="ECO:0000313" key="9">
    <source>
        <dbReference type="Proteomes" id="UP000034044"/>
    </source>
</evidence>
<evidence type="ECO:0000259" key="6">
    <source>
        <dbReference type="Pfam" id="PF04542"/>
    </source>
</evidence>
<dbReference type="InterPro" id="IPR007627">
    <property type="entry name" value="RNA_pol_sigma70_r2"/>
</dbReference>
<keyword evidence="3" id="KW-0731">Sigma factor</keyword>
<evidence type="ECO:0000259" key="7">
    <source>
        <dbReference type="Pfam" id="PF04545"/>
    </source>
</evidence>
<dbReference type="InterPro" id="IPR007630">
    <property type="entry name" value="RNA_pol_sigma70_r4"/>
</dbReference>
<dbReference type="GO" id="GO:0003677">
    <property type="term" value="F:DNA binding"/>
    <property type="evidence" value="ECO:0007669"/>
    <property type="project" value="UniProtKB-KW"/>
</dbReference>
<dbReference type="InterPro" id="IPR013324">
    <property type="entry name" value="RNA_pol_sigma_r3/r4-like"/>
</dbReference>
<dbReference type="InterPro" id="IPR014284">
    <property type="entry name" value="RNA_pol_sigma-70_dom"/>
</dbReference>
<dbReference type="GO" id="GO:0006352">
    <property type="term" value="P:DNA-templated transcription initiation"/>
    <property type="evidence" value="ECO:0007669"/>
    <property type="project" value="InterPro"/>
</dbReference>
<evidence type="ECO:0000256" key="1">
    <source>
        <dbReference type="ARBA" id="ARBA00010641"/>
    </source>
</evidence>
<protein>
    <submittedName>
        <fullName evidence="8">RNA polymerase, sigma-24 subunit, ECF subfamily</fullName>
    </submittedName>
</protein>
<name>A0A0G0IC75_9BACT</name>
<dbReference type="GO" id="GO:0016987">
    <property type="term" value="F:sigma factor activity"/>
    <property type="evidence" value="ECO:0007669"/>
    <property type="project" value="UniProtKB-KW"/>
</dbReference>
<dbReference type="InterPro" id="IPR039425">
    <property type="entry name" value="RNA_pol_sigma-70-like"/>
</dbReference>
<keyword evidence="2" id="KW-0805">Transcription regulation</keyword>
<comment type="similarity">
    <text evidence="1">Belongs to the sigma-70 factor family. ECF subfamily.</text>
</comment>
<feature type="domain" description="RNA polymerase sigma-70 region 2" evidence="6">
    <location>
        <begin position="23"/>
        <end position="91"/>
    </location>
</feature>
<dbReference type="InterPro" id="IPR013325">
    <property type="entry name" value="RNA_pol_sigma_r2"/>
</dbReference>
<evidence type="ECO:0000256" key="2">
    <source>
        <dbReference type="ARBA" id="ARBA00023015"/>
    </source>
</evidence>
<organism evidence="8 9">
    <name type="scientific">Candidatus Wolfebacteria bacterium GW2011_GWC1_37_10</name>
    <dbReference type="NCBI Taxonomy" id="1619010"/>
    <lineage>
        <taxon>Bacteria</taxon>
        <taxon>Candidatus Wolfeibacteriota</taxon>
    </lineage>
</organism>
<dbReference type="CDD" id="cd06171">
    <property type="entry name" value="Sigma70_r4"/>
    <property type="match status" value="1"/>
</dbReference>
<dbReference type="InterPro" id="IPR036388">
    <property type="entry name" value="WH-like_DNA-bd_sf"/>
</dbReference>
<dbReference type="Gene3D" id="1.10.1740.10">
    <property type="match status" value="1"/>
</dbReference>
<dbReference type="EMBL" id="LBSR01000012">
    <property type="protein sequence ID" value="KKQ21844.1"/>
    <property type="molecule type" value="Genomic_DNA"/>
</dbReference>
<dbReference type="PANTHER" id="PTHR43133:SF57">
    <property type="entry name" value="RNA POLYMERASE SIGMA-70 FACTOR"/>
    <property type="match status" value="1"/>
</dbReference>
<feature type="domain" description="RNA polymerase sigma-70 region 4" evidence="7">
    <location>
        <begin position="123"/>
        <end position="172"/>
    </location>
</feature>
<evidence type="ECO:0000256" key="4">
    <source>
        <dbReference type="ARBA" id="ARBA00023125"/>
    </source>
</evidence>
<dbReference type="Gene3D" id="1.10.10.10">
    <property type="entry name" value="Winged helix-like DNA-binding domain superfamily/Winged helix DNA-binding domain"/>
    <property type="match status" value="1"/>
</dbReference>
<dbReference type="AlphaFoldDB" id="A0A0G0IC75"/>
<dbReference type="Pfam" id="PF04545">
    <property type="entry name" value="Sigma70_r4"/>
    <property type="match status" value="1"/>
</dbReference>
<sequence length="175" mass="20651">MLDGEYKLIEDAIKGEASAFGLLYDRYQPRIYRFIYLKVSHREEAEDLTHQVFLNAWEKIQNFKIRELNSFSGWLYQIARNKIIDHYRTKKISINIELIQISDNSSKEDGFDKNIELEKIRKAIAKLNPIEQDVIIMRFIEELSPKEVASILNKSEVSIRLIQHRALKNLKKTLV</sequence>
<evidence type="ECO:0000256" key="3">
    <source>
        <dbReference type="ARBA" id="ARBA00023082"/>
    </source>
</evidence>
<reference evidence="8 9" key="1">
    <citation type="journal article" date="2015" name="Nature">
        <title>rRNA introns, odd ribosomes, and small enigmatic genomes across a large radiation of phyla.</title>
        <authorList>
            <person name="Brown C.T."/>
            <person name="Hug L.A."/>
            <person name="Thomas B.C."/>
            <person name="Sharon I."/>
            <person name="Castelle C.J."/>
            <person name="Singh A."/>
            <person name="Wilkins M.J."/>
            <person name="Williams K.H."/>
            <person name="Banfield J.F."/>
        </authorList>
    </citation>
    <scope>NUCLEOTIDE SEQUENCE [LARGE SCALE GENOMIC DNA]</scope>
</reference>
<dbReference type="Pfam" id="PF04542">
    <property type="entry name" value="Sigma70_r2"/>
    <property type="match status" value="1"/>
</dbReference>
<evidence type="ECO:0000256" key="5">
    <source>
        <dbReference type="ARBA" id="ARBA00023163"/>
    </source>
</evidence>
<dbReference type="Proteomes" id="UP000034044">
    <property type="component" value="Unassembled WGS sequence"/>
</dbReference>
<gene>
    <name evidence="8" type="ORF">US36_C0012G0003</name>
</gene>